<organism evidence="3 4">
    <name type="scientific">Clydaea vesicula</name>
    <dbReference type="NCBI Taxonomy" id="447962"/>
    <lineage>
        <taxon>Eukaryota</taxon>
        <taxon>Fungi</taxon>
        <taxon>Fungi incertae sedis</taxon>
        <taxon>Chytridiomycota</taxon>
        <taxon>Chytridiomycota incertae sedis</taxon>
        <taxon>Chytridiomycetes</taxon>
        <taxon>Lobulomycetales</taxon>
        <taxon>Lobulomycetaceae</taxon>
        <taxon>Clydaea</taxon>
    </lineage>
</organism>
<keyword evidence="4" id="KW-1185">Reference proteome</keyword>
<dbReference type="Proteomes" id="UP001211065">
    <property type="component" value="Unassembled WGS sequence"/>
</dbReference>
<protein>
    <submittedName>
        <fullName evidence="3">Uncharacterized protein</fullName>
    </submittedName>
</protein>
<gene>
    <name evidence="3" type="ORF">HK099_006553</name>
</gene>
<keyword evidence="2" id="KW-0812">Transmembrane</keyword>
<evidence type="ECO:0000256" key="1">
    <source>
        <dbReference type="SAM" id="MobiDB-lite"/>
    </source>
</evidence>
<dbReference type="AlphaFoldDB" id="A0AAD5U125"/>
<evidence type="ECO:0000313" key="4">
    <source>
        <dbReference type="Proteomes" id="UP001211065"/>
    </source>
</evidence>
<proteinExistence type="predicted"/>
<name>A0AAD5U125_9FUNG</name>
<accession>A0AAD5U125</accession>
<feature type="region of interest" description="Disordered" evidence="1">
    <location>
        <begin position="396"/>
        <end position="422"/>
    </location>
</feature>
<sequence>MDIKECKTICTNSTAGTIKANERFLINFNSELFALSDDETLFAALVKQDELSEKNIFTCSRLSNLTKKASADLVWSDSWLNTGSNNVLIRETSFATAESQLFQFLLFNPNLNSDGCPYMFVKNLSIKAGEIKTATITPEVFPDIKTDVEPASSSSSQQASPLNVGIFVIALCILLAVASITCFKVIQIIKSKKTTYPPADKTEDYKQDTFTPTLDKKFSVKTNDDAEKYPVEPNSYLSKEEPEKKTEFVSKNSSFTTLNIPHDHNSSFAGTTRSKISWAILNPDVNSLSVQINNFNLDNLNTGSSVPSIIRKENSVSFIQQPTLLFGSLIRKQNDSNYRDSELISPIRKTYLSLGNSEMNQMICENDTDTDCSDNINYLTPKDTLARMQHDVRKSQSTPHHTSEMRFTLPPPPVIQSEQNQKNLSISSSNSTIYANASLDNSINEVKNDSLPPKVHLRRSDLISSSNKGIHSQIKKNYPTSVYDFNNLNKENLKNKSESKKEFNLDMRKSF</sequence>
<evidence type="ECO:0000313" key="3">
    <source>
        <dbReference type="EMBL" id="KAJ3215055.1"/>
    </source>
</evidence>
<keyword evidence="2" id="KW-1133">Transmembrane helix</keyword>
<keyword evidence="2" id="KW-0472">Membrane</keyword>
<comment type="caution">
    <text evidence="3">The sequence shown here is derived from an EMBL/GenBank/DDBJ whole genome shotgun (WGS) entry which is preliminary data.</text>
</comment>
<dbReference type="EMBL" id="JADGJW010000573">
    <property type="protein sequence ID" value="KAJ3215055.1"/>
    <property type="molecule type" value="Genomic_DNA"/>
</dbReference>
<feature type="transmembrane region" description="Helical" evidence="2">
    <location>
        <begin position="162"/>
        <end position="183"/>
    </location>
</feature>
<reference evidence="3" key="1">
    <citation type="submission" date="2020-05" db="EMBL/GenBank/DDBJ databases">
        <title>Phylogenomic resolution of chytrid fungi.</title>
        <authorList>
            <person name="Stajich J.E."/>
            <person name="Amses K."/>
            <person name="Simmons R."/>
            <person name="Seto K."/>
            <person name="Myers J."/>
            <person name="Bonds A."/>
            <person name="Quandt C.A."/>
            <person name="Barry K."/>
            <person name="Liu P."/>
            <person name="Grigoriev I."/>
            <person name="Longcore J.E."/>
            <person name="James T.Y."/>
        </authorList>
    </citation>
    <scope>NUCLEOTIDE SEQUENCE</scope>
    <source>
        <strain evidence="3">JEL0476</strain>
    </source>
</reference>
<evidence type="ECO:0000256" key="2">
    <source>
        <dbReference type="SAM" id="Phobius"/>
    </source>
</evidence>